<protein>
    <recommendedName>
        <fullName evidence="3">Transposase</fullName>
    </recommendedName>
</protein>
<keyword evidence="2" id="KW-1185">Reference proteome</keyword>
<sequence>MMNTLNINWKPEFGTIFTWFAMDKHGKIAVMVNNCFGDLPKALLSINDAESLLDQLNEFLWEESEHFTVYPENKCGETVSDLYSGLRFSHMASREEFDQWLKERSGHEQKIGDYNVPSVKGFFVYHGIEGSSEGEDYLVGYDGNTKMGDYFRFLVPTVYGSIDDFPSELHHGIAVSDVVDFTTDRLFDNAKINDYFPRMYSE</sequence>
<dbReference type="RefSeq" id="WP_080756533.1">
    <property type="nucleotide sequence ID" value="NZ_CP097896.1"/>
</dbReference>
<evidence type="ECO:0008006" key="3">
    <source>
        <dbReference type="Google" id="ProtNLM"/>
    </source>
</evidence>
<evidence type="ECO:0000313" key="2">
    <source>
        <dbReference type="Proteomes" id="UP001617689"/>
    </source>
</evidence>
<reference evidence="1 2" key="1">
    <citation type="submission" date="2024-10" db="EMBL/GenBank/DDBJ databases">
        <authorList>
            <person name="Lu C.-H."/>
        </authorList>
    </citation>
    <scope>NUCLEOTIDE SEQUENCE [LARGE SCALE GENOMIC DNA]</scope>
    <source>
        <strain evidence="1 2">22ZTDG03-2</strain>
    </source>
</reference>
<name>A0ABW8G502_9GAMM</name>
<evidence type="ECO:0000313" key="1">
    <source>
        <dbReference type="EMBL" id="MFJ5427742.1"/>
    </source>
</evidence>
<dbReference type="EMBL" id="JBIXLL010000001">
    <property type="protein sequence ID" value="MFJ5427742.1"/>
    <property type="molecule type" value="Genomic_DNA"/>
</dbReference>
<organism evidence="1 2">
    <name type="scientific">Pectobacterium actinidiae</name>
    <dbReference type="NCBI Taxonomy" id="1507808"/>
    <lineage>
        <taxon>Bacteria</taxon>
        <taxon>Pseudomonadati</taxon>
        <taxon>Pseudomonadota</taxon>
        <taxon>Gammaproteobacteria</taxon>
        <taxon>Enterobacterales</taxon>
        <taxon>Pectobacteriaceae</taxon>
        <taxon>Pectobacterium</taxon>
    </lineage>
</organism>
<dbReference type="Proteomes" id="UP001617689">
    <property type="component" value="Unassembled WGS sequence"/>
</dbReference>
<proteinExistence type="predicted"/>
<comment type="caution">
    <text evidence="1">The sequence shown here is derived from an EMBL/GenBank/DDBJ whole genome shotgun (WGS) entry which is preliminary data.</text>
</comment>
<gene>
    <name evidence="1" type="ORF">ACIPUP_01050</name>
</gene>
<accession>A0ABW8G502</accession>